<organism evidence="1 2">
    <name type="scientific">Acrobeloides nanus</name>
    <dbReference type="NCBI Taxonomy" id="290746"/>
    <lineage>
        <taxon>Eukaryota</taxon>
        <taxon>Metazoa</taxon>
        <taxon>Ecdysozoa</taxon>
        <taxon>Nematoda</taxon>
        <taxon>Chromadorea</taxon>
        <taxon>Rhabditida</taxon>
        <taxon>Tylenchina</taxon>
        <taxon>Cephalobomorpha</taxon>
        <taxon>Cephaloboidea</taxon>
        <taxon>Cephalobidae</taxon>
        <taxon>Acrobeloides</taxon>
    </lineage>
</organism>
<keyword evidence="1" id="KW-1185">Reference proteome</keyword>
<reference evidence="2" key="1">
    <citation type="submission" date="2022-11" db="UniProtKB">
        <authorList>
            <consortium name="WormBaseParasite"/>
        </authorList>
    </citation>
    <scope>IDENTIFICATION</scope>
</reference>
<evidence type="ECO:0000313" key="2">
    <source>
        <dbReference type="WBParaSite" id="ACRNAN_scaffold1225.g24741.t2"/>
    </source>
</evidence>
<dbReference type="WBParaSite" id="ACRNAN_scaffold1225.g24741.t2">
    <property type="protein sequence ID" value="ACRNAN_scaffold1225.g24741.t2"/>
    <property type="gene ID" value="ACRNAN_scaffold1225.g24741"/>
</dbReference>
<name>A0A914CNK6_9BILA</name>
<protein>
    <submittedName>
        <fullName evidence="2">Uncharacterized protein</fullName>
    </submittedName>
</protein>
<accession>A0A914CNK6</accession>
<dbReference type="AlphaFoldDB" id="A0A914CNK6"/>
<proteinExistence type="predicted"/>
<sequence>MEEIVDSEENVELVKKIAALANFSKMDTILKQNDDLIANLLKIQKSKLYEMHKYKQIMNMPAKNVHAYLKKEFEKPTKVLSKEEEFQEIVERERAKVKNEAAKVIQRNLAQHKSHLKKEAELYVKREQLLESIKKNIEFFEERLEEERILYADLNFNDE</sequence>
<dbReference type="Proteomes" id="UP000887540">
    <property type="component" value="Unplaced"/>
</dbReference>
<evidence type="ECO:0000313" key="1">
    <source>
        <dbReference type="Proteomes" id="UP000887540"/>
    </source>
</evidence>